<evidence type="ECO:0000313" key="2">
    <source>
        <dbReference type="Proteomes" id="UP001379949"/>
    </source>
</evidence>
<feature type="non-terminal residue" evidence="1">
    <location>
        <position position="69"/>
    </location>
</feature>
<protein>
    <submittedName>
        <fullName evidence="1">GGDEF domain-containing protein</fullName>
    </submittedName>
</protein>
<reference evidence="1 2" key="1">
    <citation type="submission" date="2024-02" db="EMBL/GenBank/DDBJ databases">
        <title>Bacteria isolated from the canopy kelp, Nereocystis luetkeana.</title>
        <authorList>
            <person name="Pfister C.A."/>
            <person name="Younker I.T."/>
            <person name="Light S.H."/>
        </authorList>
    </citation>
    <scope>NUCLEOTIDE SEQUENCE [LARGE SCALE GENOMIC DNA]</scope>
    <source>
        <strain evidence="1 2">TI.4.07</strain>
    </source>
</reference>
<dbReference type="EMBL" id="JBAKAR010000391">
    <property type="protein sequence ID" value="MEL0615158.1"/>
    <property type="molecule type" value="Genomic_DNA"/>
</dbReference>
<comment type="caution">
    <text evidence="1">The sequence shown here is derived from an EMBL/GenBank/DDBJ whole genome shotgun (WGS) entry which is preliminary data.</text>
</comment>
<proteinExistence type="predicted"/>
<gene>
    <name evidence="1" type="ORF">V6242_18695</name>
</gene>
<organism evidence="1 2">
    <name type="scientific">Marinomonas arenicola</name>
    <dbReference type="NCBI Taxonomy" id="569601"/>
    <lineage>
        <taxon>Bacteria</taxon>
        <taxon>Pseudomonadati</taxon>
        <taxon>Pseudomonadota</taxon>
        <taxon>Gammaproteobacteria</taxon>
        <taxon>Oceanospirillales</taxon>
        <taxon>Oceanospirillaceae</taxon>
        <taxon>Marinomonas</taxon>
    </lineage>
</organism>
<accession>A0ABU9G9J7</accession>
<sequence>QKQFNVPYVWLNLIKQATLSHLIDTLEKTPHLRDRVLFTRRRVMIDVIKSGNKKVLLNHNLAACTENIP</sequence>
<keyword evidence="2" id="KW-1185">Reference proteome</keyword>
<dbReference type="Proteomes" id="UP001379949">
    <property type="component" value="Unassembled WGS sequence"/>
</dbReference>
<evidence type="ECO:0000313" key="1">
    <source>
        <dbReference type="EMBL" id="MEL0615158.1"/>
    </source>
</evidence>
<feature type="non-terminal residue" evidence="1">
    <location>
        <position position="1"/>
    </location>
</feature>
<name>A0ABU9G9J7_9GAMM</name>